<dbReference type="GeneID" id="106814702"/>
<evidence type="ECO:0000313" key="1">
    <source>
        <dbReference type="Proteomes" id="UP000695022"/>
    </source>
</evidence>
<reference evidence="2" key="1">
    <citation type="submission" date="2025-08" db="UniProtKB">
        <authorList>
            <consortium name="RefSeq"/>
        </authorList>
    </citation>
    <scope>IDENTIFICATION</scope>
</reference>
<protein>
    <submittedName>
        <fullName evidence="2">Protein FAM169B-like isoform X1</fullName>
    </submittedName>
</protein>
<organism evidence="1 2">
    <name type="scientific">Priapulus caudatus</name>
    <name type="common">Priapulid worm</name>
    <dbReference type="NCBI Taxonomy" id="37621"/>
    <lineage>
        <taxon>Eukaryota</taxon>
        <taxon>Metazoa</taxon>
        <taxon>Ecdysozoa</taxon>
        <taxon>Scalidophora</taxon>
        <taxon>Priapulida</taxon>
        <taxon>Priapulimorpha</taxon>
        <taxon>Priapulimorphida</taxon>
        <taxon>Priapulidae</taxon>
        <taxon>Priapulus</taxon>
    </lineage>
</organism>
<dbReference type="Proteomes" id="UP000695022">
    <property type="component" value="Unplaced"/>
</dbReference>
<gene>
    <name evidence="2" type="primary">LOC106814702</name>
</gene>
<dbReference type="PANTHER" id="PTHR22442">
    <property type="match status" value="1"/>
</dbReference>
<dbReference type="PANTHER" id="PTHR22442:SF10">
    <property type="entry name" value="N-ACETYLTRANSFERASE, GNAT FAMILY-RELATED"/>
    <property type="match status" value="1"/>
</dbReference>
<sequence>MFFSLVVNVICKYSVTASARASASSGAQTCLIRIARELTRSLRTSSSFLRVSRTMTTGMEVQRCLMDSCVSEPQSTDSAITMLQLLANGKEHQDKQLCFSCNEQLVPTSNIVEHQSVFREGRGGSILHLKCQPCNKTVCVYVCGQWWSLREILHSNRMDRNGFQQVQTFTERVILHTLNRIVFREQEQDEDTVAVFLPTPAEEFAKLMWDEGEAVGFYTVKTKGKVYESSFHERYTMPVVDIIFVRKKGRGLGFGENLLKDMVSMFPVENFGFSHPVSPAMYQVLLRYLHSRPHMRDRIWVTTYTGDEGYRRNVWLLVRHLATNVDSTD</sequence>
<name>A0ABM1EQR4_PRICU</name>
<dbReference type="RefSeq" id="XP_014674535.1">
    <property type="nucleotide sequence ID" value="XM_014819049.1"/>
</dbReference>
<evidence type="ECO:0000313" key="2">
    <source>
        <dbReference type="RefSeq" id="XP_014674535.1"/>
    </source>
</evidence>
<keyword evidence="1" id="KW-1185">Reference proteome</keyword>
<dbReference type="InterPro" id="IPR029625">
    <property type="entry name" value="FAM169"/>
</dbReference>
<accession>A0ABM1EQR4</accession>
<proteinExistence type="predicted"/>